<dbReference type="RefSeq" id="WP_267304069.1">
    <property type="nucleotide sequence ID" value="NZ_JAOQJX010000011.1"/>
</dbReference>
<proteinExistence type="predicted"/>
<keyword evidence="3" id="KW-1185">Reference proteome</keyword>
<dbReference type="PANTHER" id="PTHR34448">
    <property type="entry name" value="AMINOPEPTIDASE"/>
    <property type="match status" value="1"/>
</dbReference>
<name>A0ABT2TCS9_9FIRM</name>
<dbReference type="SUPFAM" id="SSF144052">
    <property type="entry name" value="Thermophilic metalloprotease-like"/>
    <property type="match status" value="1"/>
</dbReference>
<organism evidence="2 3">
    <name type="scientific">Faecalicatena acetigenes</name>
    <dbReference type="NCBI Taxonomy" id="2981790"/>
    <lineage>
        <taxon>Bacteria</taxon>
        <taxon>Bacillati</taxon>
        <taxon>Bacillota</taxon>
        <taxon>Clostridia</taxon>
        <taxon>Lachnospirales</taxon>
        <taxon>Lachnospiraceae</taxon>
        <taxon>Faecalicatena</taxon>
    </lineage>
</organism>
<dbReference type="InterPro" id="IPR058739">
    <property type="entry name" value="NicX"/>
</dbReference>
<evidence type="ECO:0000313" key="2">
    <source>
        <dbReference type="EMBL" id="MCU6747672.1"/>
    </source>
</evidence>
<evidence type="ECO:0000256" key="1">
    <source>
        <dbReference type="ARBA" id="ARBA00022723"/>
    </source>
</evidence>
<evidence type="ECO:0008006" key="4">
    <source>
        <dbReference type="Google" id="ProtNLM"/>
    </source>
</evidence>
<dbReference type="EMBL" id="JAOQJX010000011">
    <property type="protein sequence ID" value="MCU6747672.1"/>
    <property type="molecule type" value="Genomic_DNA"/>
</dbReference>
<dbReference type="Proteomes" id="UP001652394">
    <property type="component" value="Unassembled WGS sequence"/>
</dbReference>
<dbReference type="Pfam" id="PF26233">
    <property type="entry name" value="NicX"/>
    <property type="match status" value="1"/>
</dbReference>
<gene>
    <name evidence="2" type="ORF">OCV51_08385</name>
</gene>
<evidence type="ECO:0000313" key="3">
    <source>
        <dbReference type="Proteomes" id="UP001652394"/>
    </source>
</evidence>
<dbReference type="InterPro" id="IPR052170">
    <property type="entry name" value="M29_Exopeptidase"/>
</dbReference>
<dbReference type="PANTHER" id="PTHR34448:SF1">
    <property type="entry name" value="BLL6088 PROTEIN"/>
    <property type="match status" value="1"/>
</dbReference>
<comment type="caution">
    <text evidence="2">The sequence shown here is derived from an EMBL/GenBank/DDBJ whole genome shotgun (WGS) entry which is preliminary data.</text>
</comment>
<protein>
    <recommendedName>
        <fullName evidence="4">Thermophilic metalloprotease (M29)</fullName>
    </recommendedName>
</protein>
<reference evidence="2 3" key="1">
    <citation type="journal article" date="2021" name="ISME Commun">
        <title>Automated analysis of genomic sequences facilitates high-throughput and comprehensive description of bacteria.</title>
        <authorList>
            <person name="Hitch T.C.A."/>
        </authorList>
    </citation>
    <scope>NUCLEOTIDE SEQUENCE [LARGE SCALE GENOMIC DNA]</scope>
    <source>
        <strain evidence="2 3">H2_18</strain>
    </source>
</reference>
<sequence>MEYPIGIEMTEEYLSYEVQSAAMKLVRDVMLVKPGENVVITADTSTDMRVVEAAMKAAYTIGAFPVLIKYPTTGKAFEEPALPVANAVAAADVWIEFAYYCVMHSPCFQKAIANGARYTCLCGMDTIMLVNTVGKIDYPLVVEFGEYLTQRVQKADEVIVRDANGTDLKAYNRGRKVKHSGQLATKKGYPIMLGGQVSWCPVEETIEGTIVFDAALFPPAEIGILRDPVKVTFHEGRVTDISGGAQAQIFKKWIDSFNDPNMYRLAHYSIGFNPGVRKATGRIVEDERIFGCIEFGIGSQGASLNGAFWDAAAHTDGVVSKPTIILDGEVIEENGVYKDPICAEYCRKLGIAEYQ</sequence>
<keyword evidence="1" id="KW-0479">Metal-binding</keyword>
<accession>A0ABT2TCS9</accession>